<keyword evidence="2" id="KW-1015">Disulfide bond</keyword>
<evidence type="ECO:0000256" key="1">
    <source>
        <dbReference type="ARBA" id="ARBA00022729"/>
    </source>
</evidence>
<evidence type="ECO:0000256" key="2">
    <source>
        <dbReference type="ARBA" id="ARBA00023157"/>
    </source>
</evidence>
<gene>
    <name evidence="6" type="ORF">QYM36_017028</name>
</gene>
<evidence type="ECO:0000256" key="3">
    <source>
        <dbReference type="ARBA" id="ARBA00023180"/>
    </source>
</evidence>
<dbReference type="InterPro" id="IPR052444">
    <property type="entry name" value="Spz/Toll_ligand-like"/>
</dbReference>
<evidence type="ECO:0000259" key="5">
    <source>
        <dbReference type="Pfam" id="PF16077"/>
    </source>
</evidence>
<feature type="signal peptide" evidence="4">
    <location>
        <begin position="1"/>
        <end position="21"/>
    </location>
</feature>
<dbReference type="EMBL" id="JAVRJZ010000021">
    <property type="protein sequence ID" value="KAK2704840.1"/>
    <property type="molecule type" value="Genomic_DNA"/>
</dbReference>
<dbReference type="InterPro" id="IPR032104">
    <property type="entry name" value="Spaetzle"/>
</dbReference>
<dbReference type="PANTHER" id="PTHR23199">
    <property type="entry name" value="NEUROTROPHIN 1-RELATED"/>
    <property type="match status" value="1"/>
</dbReference>
<dbReference type="GO" id="GO:0021556">
    <property type="term" value="P:central nervous system formation"/>
    <property type="evidence" value="ECO:0007669"/>
    <property type="project" value="TreeGrafter"/>
</dbReference>
<comment type="caution">
    <text evidence="6">The sequence shown here is derived from an EMBL/GenBank/DDBJ whole genome shotgun (WGS) entry which is preliminary data.</text>
</comment>
<keyword evidence="3" id="KW-0325">Glycoprotein</keyword>
<dbReference type="InterPro" id="IPR029034">
    <property type="entry name" value="Cystine-knot_cytokine"/>
</dbReference>
<feature type="chain" id="PRO_5041692201" description="Spaetzle domain-containing protein" evidence="4">
    <location>
        <begin position="22"/>
        <end position="182"/>
    </location>
</feature>
<keyword evidence="7" id="KW-1185">Reference proteome</keyword>
<dbReference type="SUPFAM" id="SSF57501">
    <property type="entry name" value="Cystine-knot cytokines"/>
    <property type="match status" value="1"/>
</dbReference>
<dbReference type="PANTHER" id="PTHR23199:SF12">
    <property type="entry name" value="NEUROTROPHIN 1-RELATED"/>
    <property type="match status" value="1"/>
</dbReference>
<dbReference type="GO" id="GO:0005615">
    <property type="term" value="C:extracellular space"/>
    <property type="evidence" value="ECO:0007669"/>
    <property type="project" value="UniProtKB-ARBA"/>
</dbReference>
<dbReference type="Pfam" id="PF16077">
    <property type="entry name" value="Spaetzle"/>
    <property type="match status" value="1"/>
</dbReference>
<proteinExistence type="predicted"/>
<dbReference type="GO" id="GO:0005121">
    <property type="term" value="F:Toll binding"/>
    <property type="evidence" value="ECO:0007669"/>
    <property type="project" value="TreeGrafter"/>
</dbReference>
<dbReference type="GO" id="GO:0045087">
    <property type="term" value="P:innate immune response"/>
    <property type="evidence" value="ECO:0007669"/>
    <property type="project" value="TreeGrafter"/>
</dbReference>
<protein>
    <recommendedName>
        <fullName evidence="5">Spaetzle domain-containing protein</fullName>
    </recommendedName>
</protein>
<dbReference type="Proteomes" id="UP001187531">
    <property type="component" value="Unassembled WGS sequence"/>
</dbReference>
<feature type="domain" description="Spaetzle" evidence="5">
    <location>
        <begin position="70"/>
        <end position="166"/>
    </location>
</feature>
<reference evidence="6" key="1">
    <citation type="submission" date="2023-07" db="EMBL/GenBank/DDBJ databases">
        <title>Chromosome-level genome assembly of Artemia franciscana.</title>
        <authorList>
            <person name="Jo E."/>
        </authorList>
    </citation>
    <scope>NUCLEOTIDE SEQUENCE</scope>
    <source>
        <tissue evidence="6">Whole body</tissue>
    </source>
</reference>
<dbReference type="Gene3D" id="2.10.90.10">
    <property type="entry name" value="Cystine-knot cytokines"/>
    <property type="match status" value="1"/>
</dbReference>
<dbReference type="GO" id="GO:0008083">
    <property type="term" value="F:growth factor activity"/>
    <property type="evidence" value="ECO:0007669"/>
    <property type="project" value="TreeGrafter"/>
</dbReference>
<organism evidence="6 7">
    <name type="scientific">Artemia franciscana</name>
    <name type="common">Brine shrimp</name>
    <name type="synonym">Artemia sanfranciscana</name>
    <dbReference type="NCBI Taxonomy" id="6661"/>
    <lineage>
        <taxon>Eukaryota</taxon>
        <taxon>Metazoa</taxon>
        <taxon>Ecdysozoa</taxon>
        <taxon>Arthropoda</taxon>
        <taxon>Crustacea</taxon>
        <taxon>Branchiopoda</taxon>
        <taxon>Anostraca</taxon>
        <taxon>Artemiidae</taxon>
        <taxon>Artemia</taxon>
    </lineage>
</organism>
<dbReference type="AlphaFoldDB" id="A0AA88H9H3"/>
<keyword evidence="1 4" id="KW-0732">Signal</keyword>
<evidence type="ECO:0000313" key="6">
    <source>
        <dbReference type="EMBL" id="KAK2704840.1"/>
    </source>
</evidence>
<accession>A0AA88H9H3</accession>
<evidence type="ECO:0000313" key="7">
    <source>
        <dbReference type="Proteomes" id="UP001187531"/>
    </source>
</evidence>
<sequence length="182" mass="21157">MLICTLLNIVVFVIFAVSSEATEMLSRNTTFKIVKEKRYRNSKSSKMLPTNSWDFLLGNERMFPEQPIYECCPTVMELVEPKGAINIEGELVELFRDSETGQRFFEHSCRSDVVNKPCAFVDKKAKKHSLCVQKYTYTYALIRDFSSKKHWKLDYIKIRGGCACEILPQKGKKKKKGRKRRP</sequence>
<name>A0AA88H9H3_ARTSF</name>
<evidence type="ECO:0000256" key="4">
    <source>
        <dbReference type="SAM" id="SignalP"/>
    </source>
</evidence>
<dbReference type="PROSITE" id="PS50270">
    <property type="entry name" value="NGF_2"/>
    <property type="match status" value="1"/>
</dbReference>